<evidence type="ECO:0000256" key="1">
    <source>
        <dbReference type="ARBA" id="ARBA00004236"/>
    </source>
</evidence>
<dbReference type="EMBL" id="DRTD01000389">
    <property type="protein sequence ID" value="HHE55171.1"/>
    <property type="molecule type" value="Genomic_DNA"/>
</dbReference>
<dbReference type="Gene3D" id="3.20.20.80">
    <property type="entry name" value="Glycosidases"/>
    <property type="match status" value="1"/>
</dbReference>
<keyword evidence="3 12" id="KW-0378">Hydrolase</keyword>
<evidence type="ECO:0000256" key="11">
    <source>
        <dbReference type="ARBA" id="ARBA00043078"/>
    </source>
</evidence>
<dbReference type="PANTHER" id="PTHR16631:SF17">
    <property type="entry name" value="GLUCAN ENDO-1,3-BETA-GLUCOSIDASE BTGC"/>
    <property type="match status" value="1"/>
</dbReference>
<proteinExistence type="predicted"/>
<evidence type="ECO:0000256" key="8">
    <source>
        <dbReference type="ARBA" id="ARBA00023326"/>
    </source>
</evidence>
<dbReference type="Proteomes" id="UP000886111">
    <property type="component" value="Unassembled WGS sequence"/>
</dbReference>
<keyword evidence="5" id="KW-0325">Glycoprotein</keyword>
<organism evidence="12">
    <name type="scientific">Caldithrix abyssi</name>
    <dbReference type="NCBI Taxonomy" id="187145"/>
    <lineage>
        <taxon>Bacteria</taxon>
        <taxon>Pseudomonadati</taxon>
        <taxon>Calditrichota</taxon>
        <taxon>Calditrichia</taxon>
        <taxon>Calditrichales</taxon>
        <taxon>Calditrichaceae</taxon>
        <taxon>Caldithrix</taxon>
    </lineage>
</organism>
<evidence type="ECO:0000256" key="9">
    <source>
        <dbReference type="ARBA" id="ARBA00037649"/>
    </source>
</evidence>
<evidence type="ECO:0000256" key="7">
    <source>
        <dbReference type="ARBA" id="ARBA00023316"/>
    </source>
</evidence>
<dbReference type="GO" id="GO:0000272">
    <property type="term" value="P:polysaccharide catabolic process"/>
    <property type="evidence" value="ECO:0007669"/>
    <property type="project" value="UniProtKB-KW"/>
</dbReference>
<evidence type="ECO:0000256" key="2">
    <source>
        <dbReference type="ARBA" id="ARBA00022475"/>
    </source>
</evidence>
<dbReference type="PANTHER" id="PTHR16631">
    <property type="entry name" value="GLUCAN 1,3-BETA-GLUCOSIDASE"/>
    <property type="match status" value="1"/>
</dbReference>
<evidence type="ECO:0000256" key="4">
    <source>
        <dbReference type="ARBA" id="ARBA00023136"/>
    </source>
</evidence>
<gene>
    <name evidence="12" type="ORF">ENL21_05270</name>
</gene>
<dbReference type="AlphaFoldDB" id="A0A7V5H3G8"/>
<protein>
    <recommendedName>
        <fullName evidence="11">Endo-1,3-beta-glucanase btgC</fullName>
    </recommendedName>
    <alternativeName>
        <fullName evidence="10">Laminarinase btgC</fullName>
    </alternativeName>
</protein>
<keyword evidence="2" id="KW-1003">Cell membrane</keyword>
<dbReference type="InterPro" id="IPR050732">
    <property type="entry name" value="Beta-glucan_modifiers"/>
</dbReference>
<comment type="function">
    <text evidence="9">Glucanases play a role in cell expansion during growth, in cell-cell fusion during mating, and in spore release during sporulation. This enzyme may be involved in beta-glucan degradation. Active on laminarin and lichenan.</text>
</comment>
<evidence type="ECO:0000313" key="12">
    <source>
        <dbReference type="EMBL" id="HHE55171.1"/>
    </source>
</evidence>
<keyword evidence="7" id="KW-0961">Cell wall biogenesis/degradation</keyword>
<sequence>MQLEAEKPFVKETPFHTRQFKPTLNDQWIGLAVSYDCYRKGQAPGVKGPNEEQILEDLKIISKYWHLIRIYGSDDDGERILKVISEHHLPIKVMLGVWLANEDENQETKKSNIRQTLQAIKLANAYKDIIIAVNVGNETQVFWSWHRMNTDDLIRYIRAVRQNVSVPVTTADDYNFWNKSESQRVAEEVDFIVTHMHPLWNGIHVDRAISWMDSVYNSLKTLHPQKLIVLGETGWATNYNPAKKGPGQQGSLIKGEVSFEAQEKFLTALYNWVNQNKVVTYLFEAFDEPWKGGGEQSGPNEVEKNWGVFFENRSPKPSFSGFLKKYNLNNQ</sequence>
<comment type="caution">
    <text evidence="12">The sequence shown here is derived from an EMBL/GenBank/DDBJ whole genome shotgun (WGS) entry which is preliminary data.</text>
</comment>
<evidence type="ECO:0000256" key="6">
    <source>
        <dbReference type="ARBA" id="ARBA00023277"/>
    </source>
</evidence>
<dbReference type="GO" id="GO:0005886">
    <property type="term" value="C:plasma membrane"/>
    <property type="evidence" value="ECO:0007669"/>
    <property type="project" value="UniProtKB-SubCell"/>
</dbReference>
<keyword evidence="6" id="KW-0119">Carbohydrate metabolism</keyword>
<comment type="subcellular location">
    <subcellularLocation>
        <location evidence="1">Cell membrane</location>
    </subcellularLocation>
</comment>
<accession>A0A7V5H3G8</accession>
<keyword evidence="8" id="KW-0624">Polysaccharide degradation</keyword>
<dbReference type="SUPFAM" id="SSF51445">
    <property type="entry name" value="(Trans)glycosidases"/>
    <property type="match status" value="1"/>
</dbReference>
<dbReference type="InterPro" id="IPR017853">
    <property type="entry name" value="GH"/>
</dbReference>
<keyword evidence="4" id="KW-0472">Membrane</keyword>
<dbReference type="GO" id="GO:0071555">
    <property type="term" value="P:cell wall organization"/>
    <property type="evidence" value="ECO:0007669"/>
    <property type="project" value="UniProtKB-KW"/>
</dbReference>
<evidence type="ECO:0000256" key="5">
    <source>
        <dbReference type="ARBA" id="ARBA00023180"/>
    </source>
</evidence>
<reference evidence="12" key="1">
    <citation type="journal article" date="2020" name="mSystems">
        <title>Genome- and Community-Level Interaction Insights into Carbon Utilization and Element Cycling Functions of Hydrothermarchaeota in Hydrothermal Sediment.</title>
        <authorList>
            <person name="Zhou Z."/>
            <person name="Liu Y."/>
            <person name="Xu W."/>
            <person name="Pan J."/>
            <person name="Luo Z.H."/>
            <person name="Li M."/>
        </authorList>
    </citation>
    <scope>NUCLEOTIDE SEQUENCE [LARGE SCALE GENOMIC DNA]</scope>
    <source>
        <strain evidence="12">HyVt-76</strain>
    </source>
</reference>
<dbReference type="GO" id="GO:0016787">
    <property type="term" value="F:hydrolase activity"/>
    <property type="evidence" value="ECO:0007669"/>
    <property type="project" value="UniProtKB-KW"/>
</dbReference>
<name>A0A7V5H3G8_CALAY</name>
<evidence type="ECO:0000256" key="10">
    <source>
        <dbReference type="ARBA" id="ARBA00042373"/>
    </source>
</evidence>
<evidence type="ECO:0000256" key="3">
    <source>
        <dbReference type="ARBA" id="ARBA00022801"/>
    </source>
</evidence>